<name>A0A1E8CFX2_9GAMM</name>
<gene>
    <name evidence="1" type="ORF">PHACT_12500</name>
</gene>
<organism evidence="1 2">
    <name type="scientific">Pseudohongiella acticola</name>
    <dbReference type="NCBI Taxonomy" id="1524254"/>
    <lineage>
        <taxon>Bacteria</taxon>
        <taxon>Pseudomonadati</taxon>
        <taxon>Pseudomonadota</taxon>
        <taxon>Gammaproteobacteria</taxon>
        <taxon>Pseudomonadales</taxon>
        <taxon>Pseudohongiellaceae</taxon>
        <taxon>Pseudohongiella</taxon>
    </lineage>
</organism>
<dbReference type="EMBL" id="MASR01000002">
    <property type="protein sequence ID" value="OFE11371.1"/>
    <property type="molecule type" value="Genomic_DNA"/>
</dbReference>
<protein>
    <submittedName>
        <fullName evidence="1">Uncharacterized protein</fullName>
    </submittedName>
</protein>
<dbReference type="RefSeq" id="WP_070118550.1">
    <property type="nucleotide sequence ID" value="NZ_MASR01000002.1"/>
</dbReference>
<keyword evidence="2" id="KW-1185">Reference proteome</keyword>
<accession>A0A1E8CFX2</accession>
<dbReference type="Proteomes" id="UP000175669">
    <property type="component" value="Unassembled WGS sequence"/>
</dbReference>
<evidence type="ECO:0000313" key="2">
    <source>
        <dbReference type="Proteomes" id="UP000175669"/>
    </source>
</evidence>
<dbReference type="STRING" id="1524254.PHACT_12500"/>
<dbReference type="AlphaFoldDB" id="A0A1E8CFX2"/>
<evidence type="ECO:0000313" key="1">
    <source>
        <dbReference type="EMBL" id="OFE11371.1"/>
    </source>
</evidence>
<comment type="caution">
    <text evidence="1">The sequence shown here is derived from an EMBL/GenBank/DDBJ whole genome shotgun (WGS) entry which is preliminary data.</text>
</comment>
<proteinExistence type="predicted"/>
<sequence>MPRTKIITSRRRKEVPEDIIALSISYVNKTAEVGTAQGEIIDGEFVPDMTTATYEMIDFDELMAAGDNGKPRGEFRKDDLFNVIDKKHATKGRSRSK</sequence>
<reference evidence="2" key="1">
    <citation type="submission" date="2016-07" db="EMBL/GenBank/DDBJ databases">
        <authorList>
            <person name="Florea S."/>
            <person name="Webb J.S."/>
            <person name="Jaromczyk J."/>
            <person name="Schardl C.L."/>
        </authorList>
    </citation>
    <scope>NUCLEOTIDE SEQUENCE [LARGE SCALE GENOMIC DNA]</scope>
    <source>
        <strain evidence="2">KCTC 42131</strain>
    </source>
</reference>